<dbReference type="Pfam" id="PF13483">
    <property type="entry name" value="Lactamase_B_3"/>
    <property type="match status" value="1"/>
</dbReference>
<proteinExistence type="predicted"/>
<dbReference type="EMBL" id="AUZM01000087">
    <property type="protein sequence ID" value="ERT04636.1"/>
    <property type="molecule type" value="Genomic_DNA"/>
</dbReference>
<reference evidence="1 2" key="1">
    <citation type="journal article" date="2013" name="Front. Microbiol.">
        <title>Comparative genomic analyses of the cyanobacterium, Lyngbya aestuarii BL J, a powerful hydrogen producer.</title>
        <authorList>
            <person name="Kothari A."/>
            <person name="Vaughn M."/>
            <person name="Garcia-Pichel F."/>
        </authorList>
    </citation>
    <scope>NUCLEOTIDE SEQUENCE [LARGE SCALE GENOMIC DNA]</scope>
    <source>
        <strain evidence="1 2">BL J</strain>
    </source>
</reference>
<dbReference type="PATRIC" id="fig|1348334.3.peg.5221"/>
<dbReference type="Proteomes" id="UP000017127">
    <property type="component" value="Unassembled WGS sequence"/>
</dbReference>
<gene>
    <name evidence="1" type="ORF">M595_5428</name>
</gene>
<keyword evidence="2" id="KW-1185">Reference proteome</keyword>
<dbReference type="PANTHER" id="PTHR39189:SF1">
    <property type="entry name" value="UPF0173 METAL-DEPENDENT HYDROLASE YTKL"/>
    <property type="match status" value="1"/>
</dbReference>
<dbReference type="InterPro" id="IPR036866">
    <property type="entry name" value="RibonucZ/Hydroxyglut_hydro"/>
</dbReference>
<dbReference type="AlphaFoldDB" id="U7QD35"/>
<organism evidence="1 2">
    <name type="scientific">Lyngbya aestuarii BL J</name>
    <dbReference type="NCBI Taxonomy" id="1348334"/>
    <lineage>
        <taxon>Bacteria</taxon>
        <taxon>Bacillati</taxon>
        <taxon>Cyanobacteriota</taxon>
        <taxon>Cyanophyceae</taxon>
        <taxon>Oscillatoriophycideae</taxon>
        <taxon>Oscillatoriales</taxon>
        <taxon>Microcoleaceae</taxon>
        <taxon>Lyngbya</taxon>
    </lineage>
</organism>
<evidence type="ECO:0000313" key="2">
    <source>
        <dbReference type="Proteomes" id="UP000017127"/>
    </source>
</evidence>
<evidence type="ECO:0000313" key="1">
    <source>
        <dbReference type="EMBL" id="ERT04636.1"/>
    </source>
</evidence>
<name>U7QD35_9CYAN</name>
<sequence length="280" mass="30558">MKRRKFIRLLQTGALASVTTLGISRSRSVIAQTPNSNSGLTVRWLGHTCYFFTGGGLRVLINPFRQIGCTAGYRDPKLNTDLVLISSRLLDEGSIDGFSGNPALLYEPGVYQFNGSQIQGIRTIKDRQQGRRFGTNVAWMWKQGGIKILHLGGLAGPIDIEERILIGRPDVMFVPVGGGPKSYTPEEAKQIIKTLNPKVVIPMHYKTLAADPATCDLVPLENFIEVMGETPVQRVASDTVTFQPGNLPSEGSVIEVLSYQFGNGSTVNSVTEPNNPETQL</sequence>
<protein>
    <submittedName>
        <fullName evidence="1">Beta-lactamase superfamily domain protein</fullName>
    </submittedName>
</protein>
<dbReference type="SUPFAM" id="SSF56281">
    <property type="entry name" value="Metallo-hydrolase/oxidoreductase"/>
    <property type="match status" value="1"/>
</dbReference>
<dbReference type="OrthoDB" id="9789133at2"/>
<accession>U7QD35</accession>
<comment type="caution">
    <text evidence="1">The sequence shown here is derived from an EMBL/GenBank/DDBJ whole genome shotgun (WGS) entry which is preliminary data.</text>
</comment>
<dbReference type="Gene3D" id="3.60.15.10">
    <property type="entry name" value="Ribonuclease Z/Hydroxyacylglutathione hydrolase-like"/>
    <property type="match status" value="1"/>
</dbReference>
<dbReference type="PANTHER" id="PTHR39189">
    <property type="entry name" value="UPF0173 METAL-DEPENDENT HYDROLASE YTKL"/>
    <property type="match status" value="1"/>
</dbReference>
<dbReference type="RefSeq" id="WP_023069114.1">
    <property type="nucleotide sequence ID" value="NZ_AUZM01000087.1"/>
</dbReference>